<proteinExistence type="inferred from homology"/>
<organism evidence="2 3">
    <name type="scientific">Spiribacter salinus</name>
    <dbReference type="NCBI Taxonomy" id="1335746"/>
    <lineage>
        <taxon>Bacteria</taxon>
        <taxon>Pseudomonadati</taxon>
        <taxon>Pseudomonadota</taxon>
        <taxon>Gammaproteobacteria</taxon>
        <taxon>Chromatiales</taxon>
        <taxon>Ectothiorhodospiraceae</taxon>
        <taxon>Spiribacter</taxon>
    </lineage>
</organism>
<evidence type="ECO:0000256" key="1">
    <source>
        <dbReference type="ARBA" id="ARBA00044755"/>
    </source>
</evidence>
<dbReference type="InterPro" id="IPR007607">
    <property type="entry name" value="BacA/B"/>
</dbReference>
<dbReference type="EMBL" id="VIFK01000002">
    <property type="protein sequence ID" value="TQF00921.1"/>
    <property type="molecule type" value="Genomic_DNA"/>
</dbReference>
<accession>A0A540VVY2</accession>
<name>A0A540VVY2_9GAMM</name>
<comment type="similarity">
    <text evidence="1">Belongs to the bactofilin family.</text>
</comment>
<dbReference type="Proteomes" id="UP000315400">
    <property type="component" value="Unassembled WGS sequence"/>
</dbReference>
<dbReference type="AlphaFoldDB" id="A0A540VVY2"/>
<comment type="caution">
    <text evidence="2">The sequence shown here is derived from an EMBL/GenBank/DDBJ whole genome shotgun (WGS) entry which is preliminary data.</text>
</comment>
<sequence>MDSSDKNDLIVGEGVRLVGEVYAPGLLRLHGTIEGDVRGDDVRVGPGGRIEGSLDGRNVDLEGHVSERIVAKTLALRSSASVSGSVEYETLEIEAGAQIEGTLNKAEPRETAHADGSLAYLTAVQDRSEEVTSGEQDG</sequence>
<dbReference type="STRING" id="1260251.SPISAL_02755"/>
<reference evidence="2 3" key="1">
    <citation type="submission" date="2019-06" db="EMBL/GenBank/DDBJ databases">
        <title>Metagenome assembled Genome of Spiribacter salinus SL48-SHIP from the microbial mat of Salt Lake 48 (Novosibirsk region, Russia).</title>
        <authorList>
            <person name="Shipova A."/>
            <person name="Rozanov A.S."/>
            <person name="Bryanskaya A.V."/>
            <person name="Peltek S.E."/>
        </authorList>
    </citation>
    <scope>NUCLEOTIDE SEQUENCE [LARGE SCALE GENOMIC DNA]</scope>
    <source>
        <strain evidence="2">SL48-SHIP-2</strain>
    </source>
</reference>
<dbReference type="PANTHER" id="PTHR35024:SF4">
    <property type="entry name" value="POLYMER-FORMING CYTOSKELETAL PROTEIN"/>
    <property type="match status" value="1"/>
</dbReference>
<evidence type="ECO:0000313" key="2">
    <source>
        <dbReference type="EMBL" id="TQF00921.1"/>
    </source>
</evidence>
<gene>
    <name evidence="2" type="ORF">FKY71_00635</name>
</gene>
<protein>
    <submittedName>
        <fullName evidence="2">Polymer-forming cytoskeletal protein</fullName>
    </submittedName>
</protein>
<evidence type="ECO:0000313" key="3">
    <source>
        <dbReference type="Proteomes" id="UP000315400"/>
    </source>
</evidence>
<dbReference type="PANTHER" id="PTHR35024">
    <property type="entry name" value="HYPOTHETICAL CYTOSOLIC PROTEIN"/>
    <property type="match status" value="1"/>
</dbReference>
<dbReference type="Pfam" id="PF04519">
    <property type="entry name" value="Bactofilin"/>
    <property type="match status" value="1"/>
</dbReference>